<dbReference type="EMBL" id="AZHE01000030">
    <property type="protein sequence ID" value="KHN94794.1"/>
    <property type="molecule type" value="Genomic_DNA"/>
</dbReference>
<evidence type="ECO:0000259" key="3">
    <source>
        <dbReference type="Pfam" id="PF20684"/>
    </source>
</evidence>
<evidence type="ECO:0000256" key="1">
    <source>
        <dbReference type="SAM" id="MobiDB-lite"/>
    </source>
</evidence>
<dbReference type="PANTHER" id="PTHR38794:SF1">
    <property type="entry name" value="INTEGRAL MEMBRANE PROTEIN"/>
    <property type="match status" value="1"/>
</dbReference>
<reference evidence="4 5" key="1">
    <citation type="journal article" date="2014" name="Proc. Natl. Acad. Sci. U.S.A.">
        <title>Trajectory and genomic determinants of fungal-pathogen speciation and host adaptation.</title>
        <authorList>
            <person name="Hu X."/>
            <person name="Xiao G."/>
            <person name="Zheng P."/>
            <person name="Shang Y."/>
            <person name="Su Y."/>
            <person name="Zhang X."/>
            <person name="Liu X."/>
            <person name="Zhan S."/>
            <person name="St Leger R.J."/>
            <person name="Wang C."/>
        </authorList>
    </citation>
    <scope>NUCLEOTIDE SEQUENCE [LARGE SCALE GENOMIC DNA]</scope>
    <source>
        <strain evidence="4 5">ARSEF 1941</strain>
    </source>
</reference>
<keyword evidence="5" id="KW-1185">Reference proteome</keyword>
<feature type="compositionally biased region" description="Polar residues" evidence="1">
    <location>
        <begin position="282"/>
        <end position="296"/>
    </location>
</feature>
<dbReference type="GeneID" id="63741845"/>
<keyword evidence="2" id="KW-0472">Membrane</keyword>
<dbReference type="PANTHER" id="PTHR38794">
    <property type="entry name" value="INTEGRAL MEMBRANE PROTEIN"/>
    <property type="match status" value="1"/>
</dbReference>
<feature type="transmembrane region" description="Helical" evidence="2">
    <location>
        <begin position="167"/>
        <end position="190"/>
    </location>
</feature>
<protein>
    <submittedName>
        <fullName evidence="4">Integral membrane protein</fullName>
    </submittedName>
</protein>
<accession>A0A0B2WMB5</accession>
<feature type="transmembrane region" description="Helical" evidence="2">
    <location>
        <begin position="14"/>
        <end position="32"/>
    </location>
</feature>
<evidence type="ECO:0000313" key="5">
    <source>
        <dbReference type="Proteomes" id="UP000030816"/>
    </source>
</evidence>
<dbReference type="RefSeq" id="XP_040675860.1">
    <property type="nucleotide sequence ID" value="XM_040826188.1"/>
</dbReference>
<dbReference type="Pfam" id="PF20684">
    <property type="entry name" value="Fung_rhodopsin"/>
    <property type="match status" value="1"/>
</dbReference>
<name>A0A0B2WMB5_METAS</name>
<dbReference type="HOGENOM" id="CLU_036632_5_0_1"/>
<feature type="region of interest" description="Disordered" evidence="1">
    <location>
        <begin position="282"/>
        <end position="379"/>
    </location>
</feature>
<feature type="domain" description="Rhodopsin" evidence="3">
    <location>
        <begin position="34"/>
        <end position="266"/>
    </location>
</feature>
<dbReference type="OrthoDB" id="3918601at2759"/>
<keyword evidence="2" id="KW-1133">Transmembrane helix</keyword>
<evidence type="ECO:0000313" key="4">
    <source>
        <dbReference type="EMBL" id="KHN94794.1"/>
    </source>
</evidence>
<dbReference type="STRING" id="1081103.A0A0B2WMB5"/>
<feature type="transmembrane region" description="Helical" evidence="2">
    <location>
        <begin position="239"/>
        <end position="262"/>
    </location>
</feature>
<feature type="compositionally biased region" description="Low complexity" evidence="1">
    <location>
        <begin position="302"/>
        <end position="329"/>
    </location>
</feature>
<dbReference type="AlphaFoldDB" id="A0A0B2WMB5"/>
<dbReference type="Proteomes" id="UP000030816">
    <property type="component" value="Unassembled WGS sequence"/>
</dbReference>
<dbReference type="InterPro" id="IPR049326">
    <property type="entry name" value="Rhodopsin_dom_fungi"/>
</dbReference>
<proteinExistence type="predicted"/>
<feature type="transmembrane region" description="Helical" evidence="2">
    <location>
        <begin position="202"/>
        <end position="219"/>
    </location>
</feature>
<organism evidence="4 5">
    <name type="scientific">Metarhizium album (strain ARSEF 1941)</name>
    <dbReference type="NCBI Taxonomy" id="1081103"/>
    <lineage>
        <taxon>Eukaryota</taxon>
        <taxon>Fungi</taxon>
        <taxon>Dikarya</taxon>
        <taxon>Ascomycota</taxon>
        <taxon>Pezizomycotina</taxon>
        <taxon>Sordariomycetes</taxon>
        <taxon>Hypocreomycetidae</taxon>
        <taxon>Hypocreales</taxon>
        <taxon>Clavicipitaceae</taxon>
        <taxon>Metarhizium</taxon>
    </lineage>
</organism>
<keyword evidence="2" id="KW-0812">Transmembrane</keyword>
<sequence>MDQQLDFSTLNKSLVIKAATLFLMIVGLLACITRISMKWFTVRSLGLDDQLAVGATCLAVAQSIVVVEATSNGLGKHVGGLQAGQIDHVLKSEYAAHVIFIASLTLAKLSAITTLWALAPLYHRRTVVITSSLVVAWTLSSILPALLQCQMPRPWDYISGQCFQRAAFWMYVSVGNIVTDVAIVVIMTTIFVNLQLPLSKKLLVGGIFGSRILVTPAIIGHISTWHEAITNPGDATFRMVMPTILAELVQCLSILTACLPYLKPFLDSFQSGAMVVVDATSQNARSKGSKAGTATSAAYGGNSKNDTSTSNNNNNHINHNNMNNMNNINQHHHSQSHSQSRSHGHSYSNSSGHGRAASGVTTPRGHPDEFELADMPSSKTATTVTANQGMMDAAMEAWDGQSHTSQTVLVQQSWQVDIEHNLPARGNGRRV</sequence>
<evidence type="ECO:0000256" key="2">
    <source>
        <dbReference type="SAM" id="Phobius"/>
    </source>
</evidence>
<feature type="compositionally biased region" description="Basic residues" evidence="1">
    <location>
        <begin position="330"/>
        <end position="344"/>
    </location>
</feature>
<comment type="caution">
    <text evidence="4">The sequence shown here is derived from an EMBL/GenBank/DDBJ whole genome shotgun (WGS) entry which is preliminary data.</text>
</comment>
<feature type="transmembrane region" description="Helical" evidence="2">
    <location>
        <begin position="126"/>
        <end position="147"/>
    </location>
</feature>
<feature type="transmembrane region" description="Helical" evidence="2">
    <location>
        <begin position="94"/>
        <end position="119"/>
    </location>
</feature>
<gene>
    <name evidence="4" type="ORF">MAM_07390</name>
</gene>